<evidence type="ECO:0000259" key="1">
    <source>
        <dbReference type="Pfam" id="PF01575"/>
    </source>
</evidence>
<accession>A0A2U1K591</accession>
<dbReference type="AlphaFoldDB" id="A0A2U1K591"/>
<reference evidence="2 3" key="1">
    <citation type="submission" date="2018-04" db="EMBL/GenBank/DDBJ databases">
        <title>Camelliibacillus theae gen. nov., sp. nov., isolated from Pu'er tea.</title>
        <authorList>
            <person name="Niu L."/>
        </authorList>
    </citation>
    <scope>NUCLEOTIDE SEQUENCE [LARGE SCALE GENOMIC DNA]</scope>
    <source>
        <strain evidence="2 3">T8</strain>
    </source>
</reference>
<dbReference type="Proteomes" id="UP000245998">
    <property type="component" value="Unassembled WGS sequence"/>
</dbReference>
<dbReference type="OrthoDB" id="9801625at2"/>
<evidence type="ECO:0000313" key="2">
    <source>
        <dbReference type="EMBL" id="PWA12163.1"/>
    </source>
</evidence>
<sequence length="151" mass="17170">MGLYYEDFEIGQSFTSVSRTITESDVVQFTGLSGDFNPLHTDEEFAKNTPFETRIAHGALGFSVMTGLMDRLGIFTGTALAFLGIENWMFLKPILIGDTIHFEMKILNKRLTSTKERGIIFREVTVYNQRKETVQKGQLNIMVKCYPKNIT</sequence>
<proteinExistence type="predicted"/>
<dbReference type="RefSeq" id="WP_116554169.1">
    <property type="nucleotide sequence ID" value="NZ_QCZG01000011.1"/>
</dbReference>
<dbReference type="SUPFAM" id="SSF54637">
    <property type="entry name" value="Thioesterase/thiol ester dehydrase-isomerase"/>
    <property type="match status" value="1"/>
</dbReference>
<dbReference type="Pfam" id="PF01575">
    <property type="entry name" value="MaoC_dehydratas"/>
    <property type="match status" value="1"/>
</dbReference>
<dbReference type="PANTHER" id="PTHR43664:SF1">
    <property type="entry name" value="BETA-METHYLMALYL-COA DEHYDRATASE"/>
    <property type="match status" value="1"/>
</dbReference>
<comment type="caution">
    <text evidence="2">The sequence shown here is derived from an EMBL/GenBank/DDBJ whole genome shotgun (WGS) entry which is preliminary data.</text>
</comment>
<organism evidence="2 3">
    <name type="scientific">Pueribacillus theae</name>
    <dbReference type="NCBI Taxonomy" id="2171751"/>
    <lineage>
        <taxon>Bacteria</taxon>
        <taxon>Bacillati</taxon>
        <taxon>Bacillota</taxon>
        <taxon>Bacilli</taxon>
        <taxon>Bacillales</taxon>
        <taxon>Bacillaceae</taxon>
        <taxon>Pueribacillus</taxon>
    </lineage>
</organism>
<dbReference type="EMBL" id="QCZG01000011">
    <property type="protein sequence ID" value="PWA12163.1"/>
    <property type="molecule type" value="Genomic_DNA"/>
</dbReference>
<name>A0A2U1K591_9BACI</name>
<dbReference type="PANTHER" id="PTHR43664">
    <property type="entry name" value="MONOAMINE OXIDASE-RELATED"/>
    <property type="match status" value="1"/>
</dbReference>
<dbReference type="InterPro" id="IPR029069">
    <property type="entry name" value="HotDog_dom_sf"/>
</dbReference>
<feature type="domain" description="MaoC-like" evidence="1">
    <location>
        <begin position="10"/>
        <end position="119"/>
    </location>
</feature>
<dbReference type="InterPro" id="IPR002539">
    <property type="entry name" value="MaoC-like_dom"/>
</dbReference>
<keyword evidence="3" id="KW-1185">Reference proteome</keyword>
<dbReference type="Gene3D" id="3.10.129.10">
    <property type="entry name" value="Hotdog Thioesterase"/>
    <property type="match status" value="1"/>
</dbReference>
<protein>
    <submittedName>
        <fullName evidence="2">Dehydratase</fullName>
    </submittedName>
</protein>
<dbReference type="InterPro" id="IPR052342">
    <property type="entry name" value="MCH/BMMD"/>
</dbReference>
<gene>
    <name evidence="2" type="ORF">DCC39_06940</name>
</gene>
<evidence type="ECO:0000313" key="3">
    <source>
        <dbReference type="Proteomes" id="UP000245998"/>
    </source>
</evidence>